<dbReference type="EMBL" id="CP000859">
    <property type="protein sequence ID" value="ABW68919.1"/>
    <property type="molecule type" value="Genomic_DNA"/>
</dbReference>
<protein>
    <submittedName>
        <fullName evidence="4">WD40 domain protein beta propeller</fullName>
    </submittedName>
</protein>
<proteinExistence type="inferred from homology"/>
<evidence type="ECO:0000256" key="1">
    <source>
        <dbReference type="ARBA" id="ARBA00009820"/>
    </source>
</evidence>
<dbReference type="Proteomes" id="UP000008561">
    <property type="component" value="Chromosome"/>
</dbReference>
<dbReference type="STRING" id="96561.Dole_3116"/>
<dbReference type="Gene3D" id="4.10.1080.10">
    <property type="entry name" value="TSP type-3 repeat"/>
    <property type="match status" value="1"/>
</dbReference>
<dbReference type="Gene3D" id="2.120.10.30">
    <property type="entry name" value="TolB, C-terminal domain"/>
    <property type="match status" value="1"/>
</dbReference>
<evidence type="ECO:0000256" key="2">
    <source>
        <dbReference type="SAM" id="MobiDB-lite"/>
    </source>
</evidence>
<feature type="region of interest" description="Disordered" evidence="2">
    <location>
        <begin position="512"/>
        <end position="532"/>
    </location>
</feature>
<dbReference type="HOGENOM" id="CLU_500328_0_0_7"/>
<dbReference type="Pfam" id="PF07676">
    <property type="entry name" value="PD40"/>
    <property type="match status" value="2"/>
</dbReference>
<dbReference type="PANTHER" id="PTHR36842">
    <property type="entry name" value="PROTEIN TOLB HOMOLOG"/>
    <property type="match status" value="1"/>
</dbReference>
<evidence type="ECO:0000313" key="4">
    <source>
        <dbReference type="EMBL" id="ABW68919.1"/>
    </source>
</evidence>
<sequence>MTSFGKMARLAMTTTLFALLVVGQNAVAGVVAEGSATLESLHTDGTQGNDYSDMTSISADGRFIAFESSATTLVDTTTYAEYNILLRDTAEGVTTLISVTPAGYGANNSSRNPAISGDGRYVAFDSQATNLTGQVTGDYQIFMRDTVAGTTQLISPNYGGVDTGAPYGYGGGGRSGRPSVSFDGRYVAFYSDAANLTADSDTFGSQDVFIRDTQTGTTTRIMAYGGAQPDAGVTSPAISGDGLAVAFQSDATNLLAADNPDGSYVNIFVYDTASGVIEMISRAYGSAMAEFDDPTYGANGTCRRPSISYGGRYVAFESYATNLVDGGSTGNQVFVYDRTTGDMVIASAVDGGTAWGNSTSETPAISSDGRYVAFRSTASNLVDFENAGVAGAYLRDTVENKTTLMSRRDNIVAGYDADAVYGAAMTYWPAVSAGGMYVTFGSDEDTLVAGDENSERDIFRVLYDTDGDGIADSDSDGDGTPDCTDLCPDDPNKIDPGACGCGVADTDADGNGIADCLEDDEPEPAPRLPDTDIGPDCFISTLVF</sequence>
<feature type="chain" id="PRO_5002734975" evidence="3">
    <location>
        <begin position="29"/>
        <end position="544"/>
    </location>
</feature>
<dbReference type="AlphaFoldDB" id="A8ZZP7"/>
<feature type="signal peptide" evidence="3">
    <location>
        <begin position="1"/>
        <end position="28"/>
    </location>
</feature>
<dbReference type="eggNOG" id="COG0823">
    <property type="taxonomic scope" value="Bacteria"/>
</dbReference>
<name>A8ZZP7_DESOH</name>
<reference evidence="4 5" key="1">
    <citation type="submission" date="2007-10" db="EMBL/GenBank/DDBJ databases">
        <title>Complete sequence of Desulfococcus oleovorans Hxd3.</title>
        <authorList>
            <consortium name="US DOE Joint Genome Institute"/>
            <person name="Copeland A."/>
            <person name="Lucas S."/>
            <person name="Lapidus A."/>
            <person name="Barry K."/>
            <person name="Glavina del Rio T."/>
            <person name="Dalin E."/>
            <person name="Tice H."/>
            <person name="Pitluck S."/>
            <person name="Kiss H."/>
            <person name="Brettin T."/>
            <person name="Bruce D."/>
            <person name="Detter J.C."/>
            <person name="Han C."/>
            <person name="Schmutz J."/>
            <person name="Larimer F."/>
            <person name="Land M."/>
            <person name="Hauser L."/>
            <person name="Kyrpides N."/>
            <person name="Kim E."/>
            <person name="Wawrik B."/>
            <person name="Richardson P."/>
        </authorList>
    </citation>
    <scope>NUCLEOTIDE SEQUENCE [LARGE SCALE GENOMIC DNA]</scope>
    <source>
        <strain evidence="5">DSM 6200 / JCM 39069 / Hxd3</strain>
    </source>
</reference>
<dbReference type="KEGG" id="dol:Dole_3116"/>
<dbReference type="InterPro" id="IPR011659">
    <property type="entry name" value="WD40"/>
</dbReference>
<dbReference type="InterPro" id="IPR028974">
    <property type="entry name" value="TSP_type-3_rpt"/>
</dbReference>
<comment type="similarity">
    <text evidence="1">Belongs to the TolB family.</text>
</comment>
<dbReference type="SUPFAM" id="SSF82171">
    <property type="entry name" value="DPP6 N-terminal domain-like"/>
    <property type="match status" value="1"/>
</dbReference>
<accession>A8ZZP7</accession>
<organism evidence="4 5">
    <name type="scientific">Desulfosudis oleivorans (strain DSM 6200 / JCM 39069 / Hxd3)</name>
    <name type="common">Desulfococcus oleovorans</name>
    <dbReference type="NCBI Taxonomy" id="96561"/>
    <lineage>
        <taxon>Bacteria</taxon>
        <taxon>Pseudomonadati</taxon>
        <taxon>Thermodesulfobacteriota</taxon>
        <taxon>Desulfobacteria</taxon>
        <taxon>Desulfobacterales</taxon>
        <taxon>Desulfosudaceae</taxon>
        <taxon>Desulfosudis</taxon>
    </lineage>
</organism>
<evidence type="ECO:0000256" key="3">
    <source>
        <dbReference type="SAM" id="SignalP"/>
    </source>
</evidence>
<keyword evidence="3" id="KW-0732">Signal</keyword>
<dbReference type="GO" id="GO:0005509">
    <property type="term" value="F:calcium ion binding"/>
    <property type="evidence" value="ECO:0007669"/>
    <property type="project" value="InterPro"/>
</dbReference>
<keyword evidence="5" id="KW-1185">Reference proteome</keyword>
<evidence type="ECO:0000313" key="5">
    <source>
        <dbReference type="Proteomes" id="UP000008561"/>
    </source>
</evidence>
<gene>
    <name evidence="4" type="ordered locus">Dole_3116</name>
</gene>
<dbReference type="RefSeq" id="WP_012176529.1">
    <property type="nucleotide sequence ID" value="NC_009943.1"/>
</dbReference>
<dbReference type="InterPro" id="IPR011042">
    <property type="entry name" value="6-blade_b-propeller_TolB-like"/>
</dbReference>